<reference evidence="2" key="1">
    <citation type="submission" date="2022-08" db="EMBL/GenBank/DDBJ databases">
        <authorList>
            <person name="Gutierrez-Valencia J."/>
        </authorList>
    </citation>
    <scope>NUCLEOTIDE SEQUENCE</scope>
</reference>
<dbReference type="InterPro" id="IPR044824">
    <property type="entry name" value="MAIN-like"/>
</dbReference>
<keyword evidence="3" id="KW-1185">Reference proteome</keyword>
<sequence>MGGILFPDQTGSTVHLQYLLLLENWRRAGGYAWGAAVLAYLYREMGRLVMQMTQASSTGGDLGGWVALLQLWAWKQFSLIAPRDTVKDEPITKDAYPCSARWLLAMSSQHGDQFFSYKLFFDELSTIVVSI</sequence>
<dbReference type="Pfam" id="PF10536">
    <property type="entry name" value="PMD"/>
    <property type="match status" value="1"/>
</dbReference>
<proteinExistence type="predicted"/>
<evidence type="ECO:0000313" key="3">
    <source>
        <dbReference type="Proteomes" id="UP001154282"/>
    </source>
</evidence>
<dbReference type="AlphaFoldDB" id="A0AAV0J4V0"/>
<dbReference type="GO" id="GO:0010073">
    <property type="term" value="P:meristem maintenance"/>
    <property type="evidence" value="ECO:0007669"/>
    <property type="project" value="InterPro"/>
</dbReference>
<gene>
    <name evidence="2" type="ORF">LITE_LOCUS12693</name>
</gene>
<dbReference type="Proteomes" id="UP001154282">
    <property type="component" value="Unassembled WGS sequence"/>
</dbReference>
<evidence type="ECO:0000259" key="1">
    <source>
        <dbReference type="Pfam" id="PF10536"/>
    </source>
</evidence>
<protein>
    <recommendedName>
        <fullName evidence="1">Aminotransferase-like plant mobile domain-containing protein</fullName>
    </recommendedName>
</protein>
<name>A0AAV0J4V0_9ROSI</name>
<evidence type="ECO:0000313" key="2">
    <source>
        <dbReference type="EMBL" id="CAI0404945.1"/>
    </source>
</evidence>
<dbReference type="EMBL" id="CAMGYJ010000004">
    <property type="protein sequence ID" value="CAI0404945.1"/>
    <property type="molecule type" value="Genomic_DNA"/>
</dbReference>
<dbReference type="PANTHER" id="PTHR46033:SF8">
    <property type="entry name" value="PROTEIN MAINTENANCE OF MERISTEMS-LIKE"/>
    <property type="match status" value="1"/>
</dbReference>
<dbReference type="InterPro" id="IPR019557">
    <property type="entry name" value="AminoTfrase-like_pln_mobile"/>
</dbReference>
<dbReference type="PANTHER" id="PTHR46033">
    <property type="entry name" value="PROTEIN MAIN-LIKE 2"/>
    <property type="match status" value="1"/>
</dbReference>
<organism evidence="2 3">
    <name type="scientific">Linum tenue</name>
    <dbReference type="NCBI Taxonomy" id="586396"/>
    <lineage>
        <taxon>Eukaryota</taxon>
        <taxon>Viridiplantae</taxon>
        <taxon>Streptophyta</taxon>
        <taxon>Embryophyta</taxon>
        <taxon>Tracheophyta</taxon>
        <taxon>Spermatophyta</taxon>
        <taxon>Magnoliopsida</taxon>
        <taxon>eudicotyledons</taxon>
        <taxon>Gunneridae</taxon>
        <taxon>Pentapetalae</taxon>
        <taxon>rosids</taxon>
        <taxon>fabids</taxon>
        <taxon>Malpighiales</taxon>
        <taxon>Linaceae</taxon>
        <taxon>Linum</taxon>
    </lineage>
</organism>
<accession>A0AAV0J4V0</accession>
<comment type="caution">
    <text evidence="2">The sequence shown here is derived from an EMBL/GenBank/DDBJ whole genome shotgun (WGS) entry which is preliminary data.</text>
</comment>
<feature type="domain" description="Aminotransferase-like plant mobile" evidence="1">
    <location>
        <begin position="1"/>
        <end position="124"/>
    </location>
</feature>